<dbReference type="InterPro" id="IPR018376">
    <property type="entry name" value="Enoyl-CoA_hyd/isom_CS"/>
</dbReference>
<evidence type="ECO:0000313" key="8">
    <source>
        <dbReference type="EMBL" id="CDO60784.1"/>
    </source>
</evidence>
<dbReference type="PROSITE" id="PS00166">
    <property type="entry name" value="ENOYL_COA_HYDRATASE"/>
    <property type="match status" value="1"/>
</dbReference>
<dbReference type="Proteomes" id="UP000032160">
    <property type="component" value="Chromosome I"/>
</dbReference>
<name>X5MGV0_9HYPH</name>
<dbReference type="STRING" id="1458461.BN1012_Phect2571"/>
<dbReference type="GO" id="GO:0006635">
    <property type="term" value="P:fatty acid beta-oxidation"/>
    <property type="evidence" value="ECO:0007669"/>
    <property type="project" value="UniProtKB-UniPathway"/>
</dbReference>
<dbReference type="InterPro" id="IPR029045">
    <property type="entry name" value="ClpP/crotonase-like_dom_sf"/>
</dbReference>
<keyword evidence="4" id="KW-0443">Lipid metabolism</keyword>
<dbReference type="EMBL" id="HG966617">
    <property type="protein sequence ID" value="CDO60784.1"/>
    <property type="molecule type" value="Genomic_DNA"/>
</dbReference>
<evidence type="ECO:0000256" key="5">
    <source>
        <dbReference type="ARBA" id="ARBA00023235"/>
    </source>
</evidence>
<evidence type="ECO:0000256" key="7">
    <source>
        <dbReference type="SAM" id="MobiDB-lite"/>
    </source>
</evidence>
<accession>X5MGV0</accession>
<evidence type="ECO:0000256" key="2">
    <source>
        <dbReference type="ARBA" id="ARBA00005254"/>
    </source>
</evidence>
<dbReference type="CDD" id="cd06558">
    <property type="entry name" value="crotonase-like"/>
    <property type="match status" value="1"/>
</dbReference>
<dbReference type="GO" id="GO:0016853">
    <property type="term" value="F:isomerase activity"/>
    <property type="evidence" value="ECO:0007669"/>
    <property type="project" value="UniProtKB-KW"/>
</dbReference>
<dbReference type="Gene3D" id="3.90.226.10">
    <property type="entry name" value="2-enoyl-CoA Hydratase, Chain A, domain 1"/>
    <property type="match status" value="1"/>
</dbReference>
<keyword evidence="9" id="KW-1185">Reference proteome</keyword>
<keyword evidence="5" id="KW-0413">Isomerase</keyword>
<dbReference type="OrthoDB" id="9781757at2"/>
<dbReference type="InterPro" id="IPR045002">
    <property type="entry name" value="Ech1-like"/>
</dbReference>
<dbReference type="AlphaFoldDB" id="X5MGV0"/>
<reference evidence="8 9" key="1">
    <citation type="journal article" date="2014" name="Front. Genet.">
        <title>Genome and metabolic network of "Candidatus Phaeomarinobacter ectocarpi" Ec32, a new candidate genus of Alphaproteobacteria frequently associated with brown algae.</title>
        <authorList>
            <person name="Dittami S.M."/>
            <person name="Barbeyron T."/>
            <person name="Boyen C."/>
            <person name="Cambefort J."/>
            <person name="Collet G."/>
            <person name="Delage L."/>
            <person name="Gobet A."/>
            <person name="Groisillier A."/>
            <person name="Leblanc C."/>
            <person name="Michel G."/>
            <person name="Scornet D."/>
            <person name="Siegel A."/>
            <person name="Tapia J.E."/>
            <person name="Tonon T."/>
        </authorList>
    </citation>
    <scope>NUCLEOTIDE SEQUENCE [LARGE SCALE GENOMIC DNA]</scope>
    <source>
        <strain evidence="8 9">Ec32</strain>
    </source>
</reference>
<keyword evidence="8" id="KW-0456">Lyase</keyword>
<comment type="similarity">
    <text evidence="2 6">Belongs to the enoyl-CoA hydratase/isomerase family.</text>
</comment>
<sequence>MSERMSVSIDNGVADVRLTRADKMNALDDAMFEALITRGQELAANPDVRCIVISGEGRAFCAGLDMGNFGKMADAKPEDAAPTGGAGRLEQRTHGISNRPQYAVRVWREMPVPVIAAVHGVAFGGGFQVILGADMRYVAPDTKLSIMEIRWGLVPDMAGTQIMRHLAREDIVRELTYTGRVFSGEEALEYGFATRVEADPLAAALATAREIASKSPSAIEASKRLLSAAVYAGEEEGLVLESVEQDALIGSANQTEAVMSQLEKRDANYAPAREAGAPTLSKAG</sequence>
<feature type="region of interest" description="Disordered" evidence="7">
    <location>
        <begin position="264"/>
        <end position="284"/>
    </location>
</feature>
<dbReference type="SUPFAM" id="SSF52096">
    <property type="entry name" value="ClpP/crotonase"/>
    <property type="match status" value="1"/>
</dbReference>
<evidence type="ECO:0000256" key="6">
    <source>
        <dbReference type="RuleBase" id="RU003707"/>
    </source>
</evidence>
<dbReference type="Gene3D" id="1.10.12.10">
    <property type="entry name" value="Lyase 2-enoyl-coa Hydratase, Chain A, domain 2"/>
    <property type="match status" value="1"/>
</dbReference>
<dbReference type="KEGG" id="pect:BN1012_Phect2571"/>
<dbReference type="HOGENOM" id="CLU_009834_7_0_5"/>
<evidence type="ECO:0000256" key="3">
    <source>
        <dbReference type="ARBA" id="ARBA00022832"/>
    </source>
</evidence>
<dbReference type="PATRIC" id="fig|1458461.3.peg.2576"/>
<dbReference type="UniPathway" id="UPA00659"/>
<dbReference type="GO" id="GO:0004300">
    <property type="term" value="F:enoyl-CoA hydratase activity"/>
    <property type="evidence" value="ECO:0007669"/>
    <property type="project" value="UniProtKB-EC"/>
</dbReference>
<dbReference type="EC" id="4.2.1.17" evidence="8"/>
<evidence type="ECO:0000256" key="4">
    <source>
        <dbReference type="ARBA" id="ARBA00023098"/>
    </source>
</evidence>
<gene>
    <name evidence="8" type="ORF">BN1012_Phect2571</name>
</gene>
<evidence type="ECO:0000313" key="9">
    <source>
        <dbReference type="Proteomes" id="UP000032160"/>
    </source>
</evidence>
<protein>
    <submittedName>
        <fullName evidence="8">Enoyl-CoA hydratase</fullName>
        <ecNumber evidence="8">4.2.1.17</ecNumber>
    </submittedName>
</protein>
<dbReference type="RefSeq" id="WP_043948746.1">
    <property type="nucleotide sequence ID" value="NZ_HG966617.1"/>
</dbReference>
<evidence type="ECO:0000256" key="1">
    <source>
        <dbReference type="ARBA" id="ARBA00005005"/>
    </source>
</evidence>
<organism evidence="8 9">
    <name type="scientific">Candidatus Phaeomarinibacter ectocarpi</name>
    <dbReference type="NCBI Taxonomy" id="1458461"/>
    <lineage>
        <taxon>Bacteria</taxon>
        <taxon>Pseudomonadati</taxon>
        <taxon>Pseudomonadota</taxon>
        <taxon>Alphaproteobacteria</taxon>
        <taxon>Hyphomicrobiales</taxon>
        <taxon>Parvibaculaceae</taxon>
        <taxon>Candidatus Phaeomarinibacter</taxon>
    </lineage>
</organism>
<dbReference type="InterPro" id="IPR001753">
    <property type="entry name" value="Enoyl-CoA_hydra/iso"/>
</dbReference>
<dbReference type="PANTHER" id="PTHR43149">
    <property type="entry name" value="ENOYL-COA HYDRATASE"/>
    <property type="match status" value="1"/>
</dbReference>
<comment type="pathway">
    <text evidence="1">Lipid metabolism; fatty acid beta-oxidation.</text>
</comment>
<proteinExistence type="inferred from homology"/>
<dbReference type="NCBIfam" id="NF005699">
    <property type="entry name" value="PRK07509.1"/>
    <property type="match status" value="1"/>
</dbReference>
<dbReference type="Pfam" id="PF00378">
    <property type="entry name" value="ECH_1"/>
    <property type="match status" value="1"/>
</dbReference>
<dbReference type="PANTHER" id="PTHR43149:SF1">
    <property type="entry name" value="DELTA(3,5)-DELTA(2,4)-DIENOYL-COA ISOMERASE, MITOCHONDRIAL"/>
    <property type="match status" value="1"/>
</dbReference>
<keyword evidence="3" id="KW-0276">Fatty acid metabolism</keyword>
<dbReference type="InterPro" id="IPR014748">
    <property type="entry name" value="Enoyl-CoA_hydra_C"/>
</dbReference>